<accession>A0ABN2ZBQ8</accession>
<dbReference type="Pfam" id="PF00293">
    <property type="entry name" value="NUDIX"/>
    <property type="match status" value="1"/>
</dbReference>
<evidence type="ECO:0000259" key="6">
    <source>
        <dbReference type="PROSITE" id="PS51462"/>
    </source>
</evidence>
<dbReference type="GO" id="GO:0016787">
    <property type="term" value="F:hydrolase activity"/>
    <property type="evidence" value="ECO:0007669"/>
    <property type="project" value="UniProtKB-KW"/>
</dbReference>
<reference evidence="7 8" key="1">
    <citation type="journal article" date="2019" name="Int. J. Syst. Evol. Microbiol.">
        <title>The Global Catalogue of Microorganisms (GCM) 10K type strain sequencing project: providing services to taxonomists for standard genome sequencing and annotation.</title>
        <authorList>
            <consortium name="The Broad Institute Genomics Platform"/>
            <consortium name="The Broad Institute Genome Sequencing Center for Infectious Disease"/>
            <person name="Wu L."/>
            <person name="Ma J."/>
        </authorList>
    </citation>
    <scope>NUCLEOTIDE SEQUENCE [LARGE SCALE GENOMIC DNA]</scope>
    <source>
        <strain evidence="7 8">JCM 16022</strain>
    </source>
</reference>
<dbReference type="RefSeq" id="WP_344148209.1">
    <property type="nucleotide sequence ID" value="NZ_BAAAQR010000002.1"/>
</dbReference>
<dbReference type="PANTHER" id="PTHR43046">
    <property type="entry name" value="GDP-MANNOSE MANNOSYL HYDROLASE"/>
    <property type="match status" value="1"/>
</dbReference>
<dbReference type="InterPro" id="IPR015797">
    <property type="entry name" value="NUDIX_hydrolase-like_dom_sf"/>
</dbReference>
<dbReference type="CDD" id="cd02883">
    <property type="entry name" value="NUDIX_Hydrolase"/>
    <property type="match status" value="1"/>
</dbReference>
<sequence length="162" mass="17207">MQPCTSGASQGSSRSTGSTSSSCARRDSWAGEFWNIPSGRVEAHETPVLGAVRELAEETGLRVAPDGLRLVGTSSTTHGDGRSLAWNFTTMIDSPDLAVDDPDGSILEARWFPRDEAVDVLGRLPYRPLAEPVVAHLRAEVAPGSHWVYESVDAPPAVIAPG</sequence>
<dbReference type="InterPro" id="IPR020476">
    <property type="entry name" value="Nudix_hydrolase"/>
</dbReference>
<evidence type="ECO:0000256" key="1">
    <source>
        <dbReference type="ARBA" id="ARBA00001946"/>
    </source>
</evidence>
<dbReference type="PROSITE" id="PS51462">
    <property type="entry name" value="NUDIX"/>
    <property type="match status" value="1"/>
</dbReference>
<comment type="similarity">
    <text evidence="2 4">Belongs to the Nudix hydrolase family.</text>
</comment>
<comment type="cofactor">
    <cofactor evidence="1">
        <name>Mg(2+)</name>
        <dbReference type="ChEBI" id="CHEBI:18420"/>
    </cofactor>
</comment>
<keyword evidence="3 4" id="KW-0378">Hydrolase</keyword>
<dbReference type="PRINTS" id="PR00502">
    <property type="entry name" value="NUDIXFAMILY"/>
</dbReference>
<evidence type="ECO:0000256" key="3">
    <source>
        <dbReference type="ARBA" id="ARBA00022801"/>
    </source>
</evidence>
<feature type="domain" description="Nudix hydrolase" evidence="6">
    <location>
        <begin position="1"/>
        <end position="137"/>
    </location>
</feature>
<organism evidence="7 8">
    <name type="scientific">Nocardioides koreensis</name>
    <dbReference type="NCBI Taxonomy" id="433651"/>
    <lineage>
        <taxon>Bacteria</taxon>
        <taxon>Bacillati</taxon>
        <taxon>Actinomycetota</taxon>
        <taxon>Actinomycetes</taxon>
        <taxon>Propionibacteriales</taxon>
        <taxon>Nocardioidaceae</taxon>
        <taxon>Nocardioides</taxon>
    </lineage>
</organism>
<dbReference type="PROSITE" id="PS00893">
    <property type="entry name" value="NUDIX_BOX"/>
    <property type="match status" value="1"/>
</dbReference>
<keyword evidence="8" id="KW-1185">Reference proteome</keyword>
<dbReference type="PANTHER" id="PTHR43046:SF2">
    <property type="entry name" value="8-OXO-DGTP DIPHOSPHATASE-RELATED"/>
    <property type="match status" value="1"/>
</dbReference>
<name>A0ABN2ZBQ8_9ACTN</name>
<evidence type="ECO:0000256" key="5">
    <source>
        <dbReference type="SAM" id="MobiDB-lite"/>
    </source>
</evidence>
<evidence type="ECO:0000313" key="8">
    <source>
        <dbReference type="Proteomes" id="UP001501771"/>
    </source>
</evidence>
<dbReference type="InterPro" id="IPR020084">
    <property type="entry name" value="NUDIX_hydrolase_CS"/>
</dbReference>
<dbReference type="Gene3D" id="3.90.79.10">
    <property type="entry name" value="Nucleoside Triphosphate Pyrophosphohydrolase"/>
    <property type="match status" value="1"/>
</dbReference>
<evidence type="ECO:0000256" key="4">
    <source>
        <dbReference type="RuleBase" id="RU003476"/>
    </source>
</evidence>
<comment type="caution">
    <text evidence="7">The sequence shown here is derived from an EMBL/GenBank/DDBJ whole genome shotgun (WGS) entry which is preliminary data.</text>
</comment>
<dbReference type="SUPFAM" id="SSF55811">
    <property type="entry name" value="Nudix"/>
    <property type="match status" value="1"/>
</dbReference>
<gene>
    <name evidence="7" type="ORF">GCM10009844_08870</name>
</gene>
<dbReference type="EMBL" id="BAAAQR010000002">
    <property type="protein sequence ID" value="GAA2139786.1"/>
    <property type="molecule type" value="Genomic_DNA"/>
</dbReference>
<feature type="region of interest" description="Disordered" evidence="5">
    <location>
        <begin position="1"/>
        <end position="24"/>
    </location>
</feature>
<feature type="compositionally biased region" description="Low complexity" evidence="5">
    <location>
        <begin position="1"/>
        <end position="23"/>
    </location>
</feature>
<evidence type="ECO:0000313" key="7">
    <source>
        <dbReference type="EMBL" id="GAA2139786.1"/>
    </source>
</evidence>
<evidence type="ECO:0000256" key="2">
    <source>
        <dbReference type="ARBA" id="ARBA00005582"/>
    </source>
</evidence>
<dbReference type="Proteomes" id="UP001501771">
    <property type="component" value="Unassembled WGS sequence"/>
</dbReference>
<dbReference type="InterPro" id="IPR000086">
    <property type="entry name" value="NUDIX_hydrolase_dom"/>
</dbReference>
<protein>
    <submittedName>
        <fullName evidence="7">NUDIX hydrolase</fullName>
    </submittedName>
</protein>
<proteinExistence type="inferred from homology"/>